<feature type="transmembrane region" description="Helical" evidence="1">
    <location>
        <begin position="44"/>
        <end position="64"/>
    </location>
</feature>
<sequence>MYVSLVGCVWLDYYNKDKKSLNHLNNNKKTIVVKVISEGLNRKVGWLAGLLADWLVCWLAGWLAGWQADKHGENGITLALRNLIDLLRLY</sequence>
<dbReference type="EnsemblMetazoa" id="GMOY005580-RA">
    <property type="protein sequence ID" value="GMOY005580-PA"/>
    <property type="gene ID" value="GMOY005580"/>
</dbReference>
<protein>
    <submittedName>
        <fullName evidence="2">Uncharacterized protein</fullName>
    </submittedName>
</protein>
<accession>A0A1B0FNV2</accession>
<evidence type="ECO:0000313" key="2">
    <source>
        <dbReference type="EnsemblMetazoa" id="GMOY005580-PA"/>
    </source>
</evidence>
<dbReference type="VEuPathDB" id="VectorBase:GMOY005580"/>
<keyword evidence="1" id="KW-0812">Transmembrane</keyword>
<dbReference type="EMBL" id="CCAG010009667">
    <property type="status" value="NOT_ANNOTATED_CDS"/>
    <property type="molecule type" value="Genomic_DNA"/>
</dbReference>
<evidence type="ECO:0000256" key="1">
    <source>
        <dbReference type="SAM" id="Phobius"/>
    </source>
</evidence>
<keyword evidence="3" id="KW-1185">Reference proteome</keyword>
<proteinExistence type="predicted"/>
<organism evidence="2 3">
    <name type="scientific">Glossina morsitans morsitans</name>
    <name type="common">Savannah tsetse fly</name>
    <dbReference type="NCBI Taxonomy" id="37546"/>
    <lineage>
        <taxon>Eukaryota</taxon>
        <taxon>Metazoa</taxon>
        <taxon>Ecdysozoa</taxon>
        <taxon>Arthropoda</taxon>
        <taxon>Hexapoda</taxon>
        <taxon>Insecta</taxon>
        <taxon>Pterygota</taxon>
        <taxon>Neoptera</taxon>
        <taxon>Endopterygota</taxon>
        <taxon>Diptera</taxon>
        <taxon>Brachycera</taxon>
        <taxon>Muscomorpha</taxon>
        <taxon>Hippoboscoidea</taxon>
        <taxon>Glossinidae</taxon>
        <taxon>Glossina</taxon>
    </lineage>
</organism>
<keyword evidence="1" id="KW-0472">Membrane</keyword>
<dbReference type="Proteomes" id="UP000092444">
    <property type="component" value="Unassembled WGS sequence"/>
</dbReference>
<reference evidence="2" key="1">
    <citation type="submission" date="2020-05" db="UniProtKB">
        <authorList>
            <consortium name="EnsemblMetazoa"/>
        </authorList>
    </citation>
    <scope>IDENTIFICATION</scope>
    <source>
        <strain evidence="2">Yale</strain>
    </source>
</reference>
<evidence type="ECO:0000313" key="3">
    <source>
        <dbReference type="Proteomes" id="UP000092444"/>
    </source>
</evidence>
<keyword evidence="1" id="KW-1133">Transmembrane helix</keyword>
<dbReference type="AlphaFoldDB" id="A0A1B0FNV2"/>
<name>A0A1B0FNV2_GLOMM</name>